<accession>A0A951QX50</accession>
<evidence type="ECO:0000313" key="2">
    <source>
        <dbReference type="Proteomes" id="UP000729701"/>
    </source>
</evidence>
<gene>
    <name evidence="1" type="ORF">KME60_31500</name>
</gene>
<proteinExistence type="predicted"/>
<reference evidence="1" key="1">
    <citation type="submission" date="2021-05" db="EMBL/GenBank/DDBJ databases">
        <authorList>
            <person name="Pietrasiak N."/>
            <person name="Ward R."/>
            <person name="Stajich J.E."/>
            <person name="Kurbessoian T."/>
        </authorList>
    </citation>
    <scope>NUCLEOTIDE SEQUENCE</scope>
    <source>
        <strain evidence="1">GSE-NOS-MK-12-04C</strain>
    </source>
</reference>
<name>A0A951QX50_9CYAN</name>
<evidence type="ECO:0000313" key="1">
    <source>
        <dbReference type="EMBL" id="MBW4671830.1"/>
    </source>
</evidence>
<dbReference type="Proteomes" id="UP000729701">
    <property type="component" value="Unassembled WGS sequence"/>
</dbReference>
<sequence>MTKDKLWVWFVERLKAYRNSIQVNQKISKLTGKQKKEVSGYWLLVIG</sequence>
<organism evidence="1 2">
    <name type="scientific">Cyanomargarita calcarea GSE-NOS-MK-12-04C</name>
    <dbReference type="NCBI Taxonomy" id="2839659"/>
    <lineage>
        <taxon>Bacteria</taxon>
        <taxon>Bacillati</taxon>
        <taxon>Cyanobacteriota</taxon>
        <taxon>Cyanophyceae</taxon>
        <taxon>Nostocales</taxon>
        <taxon>Cyanomargaritaceae</taxon>
        <taxon>Cyanomargarita</taxon>
    </lineage>
</organism>
<dbReference type="EMBL" id="JAHHGZ010000055">
    <property type="protein sequence ID" value="MBW4671830.1"/>
    <property type="molecule type" value="Genomic_DNA"/>
</dbReference>
<dbReference type="AlphaFoldDB" id="A0A951QX50"/>
<protein>
    <submittedName>
        <fullName evidence="1">Uncharacterized protein</fullName>
    </submittedName>
</protein>
<comment type="caution">
    <text evidence="1">The sequence shown here is derived from an EMBL/GenBank/DDBJ whole genome shotgun (WGS) entry which is preliminary data.</text>
</comment>
<reference evidence="1" key="2">
    <citation type="journal article" date="2022" name="Microbiol. Resour. Announc.">
        <title>Metagenome Sequencing to Explore Phylogenomics of Terrestrial Cyanobacteria.</title>
        <authorList>
            <person name="Ward R.D."/>
            <person name="Stajich J.E."/>
            <person name="Johansen J.R."/>
            <person name="Huntemann M."/>
            <person name="Clum A."/>
            <person name="Foster B."/>
            <person name="Foster B."/>
            <person name="Roux S."/>
            <person name="Palaniappan K."/>
            <person name="Varghese N."/>
            <person name="Mukherjee S."/>
            <person name="Reddy T.B.K."/>
            <person name="Daum C."/>
            <person name="Copeland A."/>
            <person name="Chen I.A."/>
            <person name="Ivanova N.N."/>
            <person name="Kyrpides N.C."/>
            <person name="Shapiro N."/>
            <person name="Eloe-Fadrosh E.A."/>
            <person name="Pietrasiak N."/>
        </authorList>
    </citation>
    <scope>NUCLEOTIDE SEQUENCE</scope>
    <source>
        <strain evidence="1">GSE-NOS-MK-12-04C</strain>
    </source>
</reference>